<keyword evidence="2" id="KW-0812">Transmembrane</keyword>
<reference evidence="3 4" key="1">
    <citation type="submission" date="2023-01" db="EMBL/GenBank/DDBJ databases">
        <authorList>
            <person name="Kreplak J."/>
        </authorList>
    </citation>
    <scope>NUCLEOTIDE SEQUENCE [LARGE SCALE GENOMIC DNA]</scope>
</reference>
<keyword evidence="4" id="KW-1185">Reference proteome</keyword>
<evidence type="ECO:0000256" key="1">
    <source>
        <dbReference type="SAM" id="MobiDB-lite"/>
    </source>
</evidence>
<dbReference type="EMBL" id="OX451740">
    <property type="protein sequence ID" value="CAI8614462.1"/>
    <property type="molecule type" value="Genomic_DNA"/>
</dbReference>
<feature type="region of interest" description="Disordered" evidence="1">
    <location>
        <begin position="1"/>
        <end position="24"/>
    </location>
</feature>
<sequence length="189" mass="21924">MMGKKKGFTVSWSNDDESEDETNNESAKLMVDLSGIWADEVKAYDDSVLYEDLDVFYKDTYDRCEESLQTLEEHRKIIVELESEKKKLLYSVSHLYSEVTLLNSKLNNMSYSLKKMKSKAKIVREEGDTEVDYQSNNKQRRVYEEESFYHESRLLSFMQVFLAAALVFTAGLGLEVAGFAVLMNFERKP</sequence>
<evidence type="ECO:0000313" key="4">
    <source>
        <dbReference type="Proteomes" id="UP001157006"/>
    </source>
</evidence>
<protein>
    <submittedName>
        <fullName evidence="3">Uncharacterized protein</fullName>
    </submittedName>
</protein>
<evidence type="ECO:0000256" key="2">
    <source>
        <dbReference type="SAM" id="Phobius"/>
    </source>
</evidence>
<name>A0AAV1B1D0_VICFA</name>
<proteinExistence type="predicted"/>
<feature type="compositionally biased region" description="Acidic residues" evidence="1">
    <location>
        <begin position="14"/>
        <end position="23"/>
    </location>
</feature>
<keyword evidence="2" id="KW-1133">Transmembrane helix</keyword>
<accession>A0AAV1B1D0</accession>
<feature type="transmembrane region" description="Helical" evidence="2">
    <location>
        <begin position="160"/>
        <end position="183"/>
    </location>
</feature>
<keyword evidence="2" id="KW-0472">Membrane</keyword>
<evidence type="ECO:0000313" key="3">
    <source>
        <dbReference type="EMBL" id="CAI8614462.1"/>
    </source>
</evidence>
<organism evidence="3 4">
    <name type="scientific">Vicia faba</name>
    <name type="common">Broad bean</name>
    <name type="synonym">Faba vulgaris</name>
    <dbReference type="NCBI Taxonomy" id="3906"/>
    <lineage>
        <taxon>Eukaryota</taxon>
        <taxon>Viridiplantae</taxon>
        <taxon>Streptophyta</taxon>
        <taxon>Embryophyta</taxon>
        <taxon>Tracheophyta</taxon>
        <taxon>Spermatophyta</taxon>
        <taxon>Magnoliopsida</taxon>
        <taxon>eudicotyledons</taxon>
        <taxon>Gunneridae</taxon>
        <taxon>Pentapetalae</taxon>
        <taxon>rosids</taxon>
        <taxon>fabids</taxon>
        <taxon>Fabales</taxon>
        <taxon>Fabaceae</taxon>
        <taxon>Papilionoideae</taxon>
        <taxon>50 kb inversion clade</taxon>
        <taxon>NPAAA clade</taxon>
        <taxon>Hologalegina</taxon>
        <taxon>IRL clade</taxon>
        <taxon>Fabeae</taxon>
        <taxon>Vicia</taxon>
    </lineage>
</organism>
<dbReference type="Proteomes" id="UP001157006">
    <property type="component" value="Chromosome 5"/>
</dbReference>
<gene>
    <name evidence="3" type="ORF">VFH_V130640</name>
</gene>
<dbReference type="AlphaFoldDB" id="A0AAV1B1D0"/>